<gene>
    <name evidence="2" type="ORF">LOD99_15293</name>
</gene>
<proteinExistence type="predicted"/>
<evidence type="ECO:0000256" key="1">
    <source>
        <dbReference type="SAM" id="Coils"/>
    </source>
</evidence>
<evidence type="ECO:0000313" key="2">
    <source>
        <dbReference type="EMBL" id="KAI6658493.1"/>
    </source>
</evidence>
<protein>
    <submittedName>
        <fullName evidence="2">Uncharacterized protein</fullName>
    </submittedName>
</protein>
<dbReference type="Proteomes" id="UP001165289">
    <property type="component" value="Unassembled WGS sequence"/>
</dbReference>
<keyword evidence="1" id="KW-0175">Coiled coil</keyword>
<evidence type="ECO:0000313" key="3">
    <source>
        <dbReference type="Proteomes" id="UP001165289"/>
    </source>
</evidence>
<name>A0AAV7KC98_9METZ</name>
<keyword evidence="3" id="KW-1185">Reference proteome</keyword>
<organism evidence="2 3">
    <name type="scientific">Oopsacas minuta</name>
    <dbReference type="NCBI Taxonomy" id="111878"/>
    <lineage>
        <taxon>Eukaryota</taxon>
        <taxon>Metazoa</taxon>
        <taxon>Porifera</taxon>
        <taxon>Hexactinellida</taxon>
        <taxon>Hexasterophora</taxon>
        <taxon>Lyssacinosida</taxon>
        <taxon>Leucopsacidae</taxon>
        <taxon>Oopsacas</taxon>
    </lineage>
</organism>
<dbReference type="EMBL" id="JAKMXF010000088">
    <property type="protein sequence ID" value="KAI6658493.1"/>
    <property type="molecule type" value="Genomic_DNA"/>
</dbReference>
<comment type="caution">
    <text evidence="2">The sequence shown here is derived from an EMBL/GenBank/DDBJ whole genome shotgun (WGS) entry which is preliminary data.</text>
</comment>
<accession>A0AAV7KC98</accession>
<feature type="coiled-coil region" evidence="1">
    <location>
        <begin position="270"/>
        <end position="297"/>
    </location>
</feature>
<feature type="coiled-coil region" evidence="1">
    <location>
        <begin position="155"/>
        <end position="231"/>
    </location>
</feature>
<reference evidence="2 3" key="1">
    <citation type="journal article" date="2023" name="BMC Biol.">
        <title>The compact genome of the sponge Oopsacas minuta (Hexactinellida) is lacking key metazoan core genes.</title>
        <authorList>
            <person name="Santini S."/>
            <person name="Schenkelaars Q."/>
            <person name="Jourda C."/>
            <person name="Duchesne M."/>
            <person name="Belahbib H."/>
            <person name="Rocher C."/>
            <person name="Selva M."/>
            <person name="Riesgo A."/>
            <person name="Vervoort M."/>
            <person name="Leys S.P."/>
            <person name="Kodjabachian L."/>
            <person name="Le Bivic A."/>
            <person name="Borchiellini C."/>
            <person name="Claverie J.M."/>
            <person name="Renard E."/>
        </authorList>
    </citation>
    <scope>NUCLEOTIDE SEQUENCE [LARGE SCALE GENOMIC DNA]</scope>
    <source>
        <strain evidence="2">SPO-2</strain>
    </source>
</reference>
<sequence length="318" mass="37930">MHYQALQQQQQQQQYQNNIPIRYKTPEINPRIREFASNEKFLRRSPSLDTRPEYINLRELPLHIHHPPKEVHMNSERGYLANKPKAITPPEFSKFNHFPPASPIRSNTPDGRHFRTNEHEILHNLNPVHPIQIQQHHNQCISPLGRKDARDAYQLANNERTIEILKDQSKQDKREMEKMRREIENLHDCIGKLSIENYQAKNLLEQETEENSKLSTQLARTNLELAELREKHLVSRRAVFEFQTGQVRNHDNRQNITANMIISPEHMSAIRGYNNKVEEMERKLWEKNQELNVMKMTCEIERKEKMNYSNFMKMLYIS</sequence>
<dbReference type="AlphaFoldDB" id="A0AAV7KC98"/>